<proteinExistence type="predicted"/>
<evidence type="ECO:0000313" key="5">
    <source>
        <dbReference type="Proteomes" id="UP000019335"/>
    </source>
</evidence>
<keyword evidence="2" id="KW-0472">Membrane</keyword>
<comment type="caution">
    <text evidence="4">The sequence shown here is derived from an EMBL/GenBank/DDBJ whole genome shotgun (WGS) entry which is preliminary data.</text>
</comment>
<name>W7U2V7_9STRA</name>
<accession>W7U2V7</accession>
<dbReference type="CDD" id="cd18873">
    <property type="entry name" value="NUDIX_NadM_like"/>
    <property type="match status" value="1"/>
</dbReference>
<dbReference type="PANTHER" id="PTHR43736">
    <property type="entry name" value="ADP-RIBOSE PYROPHOSPHATASE"/>
    <property type="match status" value="1"/>
</dbReference>
<sequence>MEALQYNPRWASANPSGPPIQGFRKGLQSLWRFMQYNSIYTGVIMYALFISIRHLRMVGKQRGPFVWQVQGISPTHKGSCFCSAKDDFCLCGPSVAVDAILEYSETKEGPVTALVFIKRRDRSITACVGGFVQLGETTEEALHREVQEEIGTNTLHSVRLIGVYSHPDRDDRRHTISAAYVGRVYGRLKAGDDAKSISVIPLKVMNVELIKLGFDHGDILRSYWYDRNQSRTVLAPKRGTSTCPAPYPVDS</sequence>
<feature type="domain" description="Nudix hydrolase" evidence="3">
    <location>
        <begin position="93"/>
        <end position="247"/>
    </location>
</feature>
<dbReference type="EMBL" id="AZIL01000527">
    <property type="protein sequence ID" value="EWM27004.1"/>
    <property type="molecule type" value="Genomic_DNA"/>
</dbReference>
<evidence type="ECO:0000256" key="2">
    <source>
        <dbReference type="SAM" id="Phobius"/>
    </source>
</evidence>
<dbReference type="SUPFAM" id="SSF55811">
    <property type="entry name" value="Nudix"/>
    <property type="match status" value="1"/>
</dbReference>
<keyword evidence="1 4" id="KW-0378">Hydrolase</keyword>
<dbReference type="InterPro" id="IPR000086">
    <property type="entry name" value="NUDIX_hydrolase_dom"/>
</dbReference>
<dbReference type="Gene3D" id="3.90.79.10">
    <property type="entry name" value="Nucleoside Triphosphate Pyrophosphohydrolase"/>
    <property type="match status" value="1"/>
</dbReference>
<evidence type="ECO:0000256" key="1">
    <source>
        <dbReference type="ARBA" id="ARBA00022801"/>
    </source>
</evidence>
<dbReference type="PANTHER" id="PTHR43736:SF1">
    <property type="entry name" value="DIHYDRONEOPTERIN TRIPHOSPHATE DIPHOSPHATASE"/>
    <property type="match status" value="1"/>
</dbReference>
<dbReference type="Pfam" id="PF00293">
    <property type="entry name" value="NUDIX"/>
    <property type="match status" value="1"/>
</dbReference>
<keyword evidence="5" id="KW-1185">Reference proteome</keyword>
<reference evidence="4 5" key="1">
    <citation type="journal article" date="2014" name="Mol. Plant">
        <title>Chromosome Scale Genome Assembly and Transcriptome Profiling of Nannochloropsis gaditana in Nitrogen Depletion.</title>
        <authorList>
            <person name="Corteggiani Carpinelli E."/>
            <person name="Telatin A."/>
            <person name="Vitulo N."/>
            <person name="Forcato C."/>
            <person name="D'Angelo M."/>
            <person name="Schiavon R."/>
            <person name="Vezzi A."/>
            <person name="Giacometti G.M."/>
            <person name="Morosinotto T."/>
            <person name="Valle G."/>
        </authorList>
    </citation>
    <scope>NUCLEOTIDE SEQUENCE [LARGE SCALE GENOMIC DNA]</scope>
    <source>
        <strain evidence="4 5">B-31</strain>
    </source>
</reference>
<keyword evidence="2" id="KW-1133">Transmembrane helix</keyword>
<dbReference type="InterPro" id="IPR015797">
    <property type="entry name" value="NUDIX_hydrolase-like_dom_sf"/>
</dbReference>
<dbReference type="PROSITE" id="PS51462">
    <property type="entry name" value="NUDIX"/>
    <property type="match status" value="1"/>
</dbReference>
<dbReference type="PROSITE" id="PS00893">
    <property type="entry name" value="NUDIX_BOX"/>
    <property type="match status" value="1"/>
</dbReference>
<dbReference type="OrthoDB" id="447842at2759"/>
<gene>
    <name evidence="4" type="ORF">Naga_100079g6</name>
</gene>
<keyword evidence="2" id="KW-0812">Transmembrane</keyword>
<feature type="transmembrane region" description="Helical" evidence="2">
    <location>
        <begin position="33"/>
        <end position="52"/>
    </location>
</feature>
<evidence type="ECO:0000259" key="3">
    <source>
        <dbReference type="PROSITE" id="PS51462"/>
    </source>
</evidence>
<dbReference type="InterPro" id="IPR020084">
    <property type="entry name" value="NUDIX_hydrolase_CS"/>
</dbReference>
<dbReference type="GO" id="GO:0016787">
    <property type="term" value="F:hydrolase activity"/>
    <property type="evidence" value="ECO:0007669"/>
    <property type="project" value="UniProtKB-KW"/>
</dbReference>
<protein>
    <submittedName>
        <fullName evidence="4">Nudix hydrolase</fullName>
    </submittedName>
</protein>
<evidence type="ECO:0000313" key="4">
    <source>
        <dbReference type="EMBL" id="EWM27004.1"/>
    </source>
</evidence>
<dbReference type="AlphaFoldDB" id="W7U2V7"/>
<dbReference type="Proteomes" id="UP000019335">
    <property type="component" value="Chromosome 7"/>
</dbReference>
<organism evidence="4 5">
    <name type="scientific">Nannochloropsis gaditana</name>
    <dbReference type="NCBI Taxonomy" id="72520"/>
    <lineage>
        <taxon>Eukaryota</taxon>
        <taxon>Sar</taxon>
        <taxon>Stramenopiles</taxon>
        <taxon>Ochrophyta</taxon>
        <taxon>Eustigmatophyceae</taxon>
        <taxon>Eustigmatales</taxon>
        <taxon>Monodopsidaceae</taxon>
        <taxon>Nannochloropsis</taxon>
    </lineage>
</organism>